<dbReference type="EnsemblPlants" id="Ma01_t05400.1">
    <property type="protein sequence ID" value="Ma01_p05400.1"/>
    <property type="gene ID" value="Ma01_g05400"/>
</dbReference>
<accession>A0A804HQK3</accession>
<evidence type="ECO:0000313" key="3">
    <source>
        <dbReference type="Proteomes" id="UP000012960"/>
    </source>
</evidence>
<dbReference type="Proteomes" id="UP000012960">
    <property type="component" value="Unplaced"/>
</dbReference>
<reference evidence="2" key="2">
    <citation type="submission" date="2021-05" db="UniProtKB">
        <authorList>
            <consortium name="EnsemblPlants"/>
        </authorList>
    </citation>
    <scope>IDENTIFICATION</scope>
    <source>
        <strain evidence="2">subsp. malaccensis</strain>
    </source>
</reference>
<organism evidence="2 3">
    <name type="scientific">Musa acuminata subsp. malaccensis</name>
    <name type="common">Wild banana</name>
    <name type="synonym">Musa malaccensis</name>
    <dbReference type="NCBI Taxonomy" id="214687"/>
    <lineage>
        <taxon>Eukaryota</taxon>
        <taxon>Viridiplantae</taxon>
        <taxon>Streptophyta</taxon>
        <taxon>Embryophyta</taxon>
        <taxon>Tracheophyta</taxon>
        <taxon>Spermatophyta</taxon>
        <taxon>Magnoliopsida</taxon>
        <taxon>Liliopsida</taxon>
        <taxon>Zingiberales</taxon>
        <taxon>Musaceae</taxon>
        <taxon>Musa</taxon>
    </lineage>
</organism>
<gene>
    <name evidence="1" type="ORF">GSMUA_289250.1</name>
</gene>
<evidence type="ECO:0000313" key="1">
    <source>
        <dbReference type="EMBL" id="CAG1858630.1"/>
    </source>
</evidence>
<proteinExistence type="predicted"/>
<keyword evidence="3" id="KW-1185">Reference proteome</keyword>
<protein>
    <submittedName>
        <fullName evidence="1">(wild Malaysian banana) hypothetical protein</fullName>
    </submittedName>
</protein>
<sequence>MGHHQIGFYGIYSDQQFHCHVHPHSRLMLLLIPWVAEIVLRLP</sequence>
<dbReference type="EMBL" id="HG996466">
    <property type="protein sequence ID" value="CAG1858630.1"/>
    <property type="molecule type" value="Genomic_DNA"/>
</dbReference>
<reference evidence="1" key="1">
    <citation type="submission" date="2021-03" db="EMBL/GenBank/DDBJ databases">
        <authorList>
            <consortium name="Genoscope - CEA"/>
            <person name="William W."/>
        </authorList>
    </citation>
    <scope>NUCLEOTIDE SEQUENCE</scope>
    <source>
        <strain evidence="1">Doubled-haploid Pahang</strain>
    </source>
</reference>
<dbReference type="InParanoid" id="A0A804HQK3"/>
<evidence type="ECO:0000313" key="2">
    <source>
        <dbReference type="EnsemblPlants" id="Ma01_p05400.1"/>
    </source>
</evidence>
<dbReference type="AlphaFoldDB" id="A0A804HQK3"/>
<name>A0A804HQK3_MUSAM</name>
<dbReference type="Gramene" id="Ma01_t05400.1">
    <property type="protein sequence ID" value="Ma01_p05400.1"/>
    <property type="gene ID" value="Ma01_g05400"/>
</dbReference>